<dbReference type="AlphaFoldDB" id="A0A926P0N7"/>
<dbReference type="CDD" id="cd00090">
    <property type="entry name" value="HTH_ARSR"/>
    <property type="match status" value="1"/>
</dbReference>
<dbReference type="PANTHER" id="PTHR33204">
    <property type="entry name" value="TRANSCRIPTIONAL REGULATOR, MARR FAMILY"/>
    <property type="match status" value="1"/>
</dbReference>
<dbReference type="InterPro" id="IPR036390">
    <property type="entry name" value="WH_DNA-bd_sf"/>
</dbReference>
<evidence type="ECO:0000313" key="5">
    <source>
        <dbReference type="EMBL" id="MBD1547650.1"/>
    </source>
</evidence>
<dbReference type="SUPFAM" id="SSF46785">
    <property type="entry name" value="Winged helix' DNA-binding domain"/>
    <property type="match status" value="1"/>
</dbReference>
<dbReference type="InterPro" id="IPR011991">
    <property type="entry name" value="ArsR-like_HTH"/>
</dbReference>
<dbReference type="RefSeq" id="WP_190292403.1">
    <property type="nucleotide sequence ID" value="NZ_JABFCZ010000016.1"/>
</dbReference>
<dbReference type="InterPro" id="IPR002577">
    <property type="entry name" value="HTH_HxlR"/>
</dbReference>
<accession>A0A926P0N7</accession>
<keyword evidence="2" id="KW-0238">DNA-binding</keyword>
<dbReference type="GO" id="GO:0003677">
    <property type="term" value="F:DNA binding"/>
    <property type="evidence" value="ECO:0007669"/>
    <property type="project" value="UniProtKB-KW"/>
</dbReference>
<evidence type="ECO:0000256" key="2">
    <source>
        <dbReference type="ARBA" id="ARBA00023125"/>
    </source>
</evidence>
<evidence type="ECO:0000256" key="3">
    <source>
        <dbReference type="ARBA" id="ARBA00023163"/>
    </source>
</evidence>
<protein>
    <submittedName>
        <fullName evidence="5">Helix-turn-helix transcriptional regulator</fullName>
    </submittedName>
</protein>
<dbReference type="PROSITE" id="PS51118">
    <property type="entry name" value="HTH_HXLR"/>
    <property type="match status" value="1"/>
</dbReference>
<organism evidence="5 6">
    <name type="scientific">Roseibium aggregatum</name>
    <dbReference type="NCBI Taxonomy" id="187304"/>
    <lineage>
        <taxon>Bacteria</taxon>
        <taxon>Pseudomonadati</taxon>
        <taxon>Pseudomonadota</taxon>
        <taxon>Alphaproteobacteria</taxon>
        <taxon>Hyphomicrobiales</taxon>
        <taxon>Stappiaceae</taxon>
        <taxon>Roseibium</taxon>
    </lineage>
</organism>
<dbReference type="Proteomes" id="UP000598467">
    <property type="component" value="Unassembled WGS sequence"/>
</dbReference>
<dbReference type="EMBL" id="JABFCZ010000016">
    <property type="protein sequence ID" value="MBD1547650.1"/>
    <property type="molecule type" value="Genomic_DNA"/>
</dbReference>
<dbReference type="Gene3D" id="1.10.10.10">
    <property type="entry name" value="Winged helix-like DNA-binding domain superfamily/Winged helix DNA-binding domain"/>
    <property type="match status" value="1"/>
</dbReference>
<gene>
    <name evidence="5" type="ORF">HK439_15385</name>
</gene>
<proteinExistence type="predicted"/>
<name>A0A926P0N7_9HYPH</name>
<comment type="caution">
    <text evidence="5">The sequence shown here is derived from an EMBL/GenBank/DDBJ whole genome shotgun (WGS) entry which is preliminary data.</text>
</comment>
<feature type="domain" description="HTH hxlR-type" evidence="4">
    <location>
        <begin position="17"/>
        <end position="115"/>
    </location>
</feature>
<dbReference type="Pfam" id="PF01638">
    <property type="entry name" value="HxlR"/>
    <property type="match status" value="1"/>
</dbReference>
<evidence type="ECO:0000313" key="6">
    <source>
        <dbReference type="Proteomes" id="UP000598467"/>
    </source>
</evidence>
<keyword evidence="3" id="KW-0804">Transcription</keyword>
<reference evidence="5" key="1">
    <citation type="submission" date="2020-05" db="EMBL/GenBank/DDBJ databases">
        <title>Identification of trans-AT polyketide cluster in two marine bacteria, producers of a novel glutaramide-containing polyketide sesbanimide D and analogs.</title>
        <authorList>
            <person name="Kacar D."/>
            <person name="Rodriguez P."/>
            <person name="Canedo L."/>
            <person name="Gonzalez E."/>
            <person name="Galan B."/>
            <person name="De La Calle F."/>
            <person name="Garcia J.L."/>
        </authorList>
    </citation>
    <scope>NUCLEOTIDE SEQUENCE</scope>
    <source>
        <strain evidence="5">PHM038</strain>
    </source>
</reference>
<sequence length="144" mass="16031">MALKMRKNRSPLPPERCPLLECMSIIGGAWTPSIIWYLRGGPRRFSELRADIPQISPKVLTRRLRELEEGGVLERKVQETSPPSVEYSLNELGMRLVPAIEAIAAVGEELKQRNAGSADDLSQAFQIKHFRGARNYSGGKDTAS</sequence>
<keyword evidence="1" id="KW-0805">Transcription regulation</keyword>
<evidence type="ECO:0000259" key="4">
    <source>
        <dbReference type="PROSITE" id="PS51118"/>
    </source>
</evidence>
<dbReference type="InterPro" id="IPR036388">
    <property type="entry name" value="WH-like_DNA-bd_sf"/>
</dbReference>
<dbReference type="GO" id="GO:0006355">
    <property type="term" value="P:regulation of DNA-templated transcription"/>
    <property type="evidence" value="ECO:0007669"/>
    <property type="project" value="UniProtKB-ARBA"/>
</dbReference>
<evidence type="ECO:0000256" key="1">
    <source>
        <dbReference type="ARBA" id="ARBA00023015"/>
    </source>
</evidence>